<protein>
    <submittedName>
        <fullName evidence="1">Uncharacterized protein</fullName>
    </submittedName>
</protein>
<reference evidence="1" key="1">
    <citation type="submission" date="2022-07" db="EMBL/GenBank/DDBJ databases">
        <title>Genome Sequence of Agrocybe chaxingu.</title>
        <authorList>
            <person name="Buettner E."/>
        </authorList>
    </citation>
    <scope>NUCLEOTIDE SEQUENCE</scope>
    <source>
        <strain evidence="1">MP-N11</strain>
    </source>
</reference>
<dbReference type="EMBL" id="JANKHO010002278">
    <property type="protein sequence ID" value="KAJ3493414.1"/>
    <property type="molecule type" value="Genomic_DNA"/>
</dbReference>
<evidence type="ECO:0000313" key="1">
    <source>
        <dbReference type="EMBL" id="KAJ3493414.1"/>
    </source>
</evidence>
<name>A0A9W8JX25_9AGAR</name>
<dbReference type="Proteomes" id="UP001148786">
    <property type="component" value="Unassembled WGS sequence"/>
</dbReference>
<proteinExistence type="predicted"/>
<gene>
    <name evidence="1" type="ORF">NLJ89_g11025</name>
</gene>
<sequence>MGLNGLLFYEIQSPTSTPSTTKDSVLLTSGSVVGNRHDTHALEMDYLDTVNGKVVYFPAYACTSFLAGQVMHAHLHKISDLRPHPTRDGFTVLFAASAGSPTAPTFHEHKTDNRRQSFLQLEDFVDEDEEHRVAELLKSFSSGDLCQMLSLDDAEDPHFSDLFVRQATLPSSEDSPNRRSSLNDLYDAKEEGDSSLETVESLGIFTPPLGSSVDVTLGTNDVNRHRKPAVDPDLPSFLDLSYEDVDAGRTDQISNVGSGHKICQPVRTVK</sequence>
<keyword evidence="2" id="KW-1185">Reference proteome</keyword>
<accession>A0A9W8JX25</accession>
<evidence type="ECO:0000313" key="2">
    <source>
        <dbReference type="Proteomes" id="UP001148786"/>
    </source>
</evidence>
<comment type="caution">
    <text evidence="1">The sequence shown here is derived from an EMBL/GenBank/DDBJ whole genome shotgun (WGS) entry which is preliminary data.</text>
</comment>
<dbReference type="AlphaFoldDB" id="A0A9W8JX25"/>
<dbReference type="OrthoDB" id="3227568at2759"/>
<organism evidence="1 2">
    <name type="scientific">Agrocybe chaxingu</name>
    <dbReference type="NCBI Taxonomy" id="84603"/>
    <lineage>
        <taxon>Eukaryota</taxon>
        <taxon>Fungi</taxon>
        <taxon>Dikarya</taxon>
        <taxon>Basidiomycota</taxon>
        <taxon>Agaricomycotina</taxon>
        <taxon>Agaricomycetes</taxon>
        <taxon>Agaricomycetidae</taxon>
        <taxon>Agaricales</taxon>
        <taxon>Agaricineae</taxon>
        <taxon>Strophariaceae</taxon>
        <taxon>Agrocybe</taxon>
    </lineage>
</organism>